<dbReference type="SUPFAM" id="SSF57903">
    <property type="entry name" value="FYVE/PHD zinc finger"/>
    <property type="match status" value="1"/>
</dbReference>
<protein>
    <submittedName>
        <fullName evidence="12">Lysine demethylase 7A</fullName>
    </submittedName>
</protein>
<evidence type="ECO:0000313" key="13">
    <source>
        <dbReference type="Proteomes" id="UP000005226"/>
    </source>
</evidence>
<dbReference type="InterPro" id="IPR041070">
    <property type="entry name" value="JHD"/>
</dbReference>
<evidence type="ECO:0000256" key="3">
    <source>
        <dbReference type="ARBA" id="ARBA00022853"/>
    </source>
</evidence>
<dbReference type="PANTHER" id="PTHR23123">
    <property type="entry name" value="PHD/F-BOX CONTAINING PROTEIN"/>
    <property type="match status" value="1"/>
</dbReference>
<dbReference type="GO" id="GO:0005634">
    <property type="term" value="C:nucleus"/>
    <property type="evidence" value="ECO:0007669"/>
    <property type="project" value="UniProtKB-SubCell"/>
</dbReference>
<accession>A0A674MAJ6</accession>
<keyword evidence="8" id="KW-0804">Transcription</keyword>
<dbReference type="GO" id="GO:0046872">
    <property type="term" value="F:metal ion binding"/>
    <property type="evidence" value="ECO:0007669"/>
    <property type="project" value="UniProtKB-KW"/>
</dbReference>
<keyword evidence="9" id="KW-0539">Nucleus</keyword>
<dbReference type="InterPro" id="IPR011011">
    <property type="entry name" value="Znf_FYVE_PHD"/>
</dbReference>
<evidence type="ECO:0000259" key="11">
    <source>
        <dbReference type="PROSITE" id="PS51184"/>
    </source>
</evidence>
<evidence type="ECO:0000256" key="6">
    <source>
        <dbReference type="ARBA" id="ARBA00023004"/>
    </source>
</evidence>
<evidence type="ECO:0000256" key="8">
    <source>
        <dbReference type="ARBA" id="ARBA00023163"/>
    </source>
</evidence>
<proteinExistence type="predicted"/>
<gene>
    <name evidence="12" type="primary">KDM7A</name>
</gene>
<keyword evidence="3" id="KW-0156">Chromatin regulator</keyword>
<dbReference type="InterPro" id="IPR050690">
    <property type="entry name" value="JHDM1_Histone_Demethylase"/>
</dbReference>
<dbReference type="AlphaFoldDB" id="A0A674MAJ6"/>
<dbReference type="Pfam" id="PF17811">
    <property type="entry name" value="JHD"/>
    <property type="match status" value="1"/>
</dbReference>
<dbReference type="SUPFAM" id="SSF51197">
    <property type="entry name" value="Clavaminate synthase-like"/>
    <property type="match status" value="1"/>
</dbReference>
<dbReference type="FunFam" id="1.20.58.1360:FF:000003">
    <property type="entry name" value="Lysine-specific demethylase 7A"/>
    <property type="match status" value="1"/>
</dbReference>
<dbReference type="Gene3D" id="1.20.58.1360">
    <property type="match status" value="1"/>
</dbReference>
<evidence type="ECO:0000256" key="2">
    <source>
        <dbReference type="ARBA" id="ARBA00022723"/>
    </source>
</evidence>
<dbReference type="InterPro" id="IPR003347">
    <property type="entry name" value="JmjC_dom"/>
</dbReference>
<sequence length="697" mass="79644">MAAVPLYCVCRQPYDVNRFMIECDICKDWFHGSPVSPEANMSWLIERHGEPFTLSLFAAVKKRNNWHRHDYTEPDDGSRPVQAGTPVFIKELQSRTFASGEDILRKMEGEQVTPRFLERHSFNYPIKVTETEGLGLKLPPPTFSVLDVERYVGGDKVIDVIDVARQADSKMKLSQFIKYFTAPHRPKVLNLISLEFSDTKMSELVEVPDVAQKMSWVENYWPDDSFFPKPFVQKYCLMGVKDSYTDFHIDFGGTSVWYHVLWGEKVFYLIKPTPTNLALYEAWSSSPNQSEVFFGDKVEKCYKCVVPQGTTLLIPTGWIHAVLTSQDCMAFGGNFLHNLNIGMQLRCYEMERRLKTPDLFKFPYFEAICWYVAKNLLETLKELREDNCPPPPYLVEGVKALIRALRTWLKREVSEPTSEVPDNIRPNHLIKELTKEIRYLEEEPLNGNKPVKSQGSVCAGAPNGFPAPRSPLERLCQARRARRAARRLREQQRHAPKLPSNLDILERHTREVLRRLEVGPLEEVSAAARQRTRALTCCNDLADERPTSPSTAEAIQGMLSMAGLLCSEPERVASSQGPWWPGPDQRSLLEQREAAQHQRHLQGDENPMDSQGNSREAWDNQGLPSPLNRREMDPEMDFQYCEPSMSPPLHPSKRQAPNPPPVSNQATKGKRPKKGMATAKQRLGKILKLSRHSRVFV</sequence>
<dbReference type="SMART" id="SM00558">
    <property type="entry name" value="JmjC"/>
    <property type="match status" value="1"/>
</dbReference>
<dbReference type="Gene3D" id="3.30.40.10">
    <property type="entry name" value="Zinc/RING finger domain, C3HC4 (zinc finger)"/>
    <property type="match status" value="1"/>
</dbReference>
<evidence type="ECO:0000256" key="9">
    <source>
        <dbReference type="ARBA" id="ARBA00023242"/>
    </source>
</evidence>
<dbReference type="OMA" id="PWEEDIT"/>
<evidence type="ECO:0000256" key="1">
    <source>
        <dbReference type="ARBA" id="ARBA00004123"/>
    </source>
</evidence>
<evidence type="ECO:0000256" key="5">
    <source>
        <dbReference type="ARBA" id="ARBA00023002"/>
    </source>
</evidence>
<evidence type="ECO:0000256" key="10">
    <source>
        <dbReference type="SAM" id="MobiDB-lite"/>
    </source>
</evidence>
<name>A0A674MAJ6_TAKRU</name>
<dbReference type="PROSITE" id="PS51184">
    <property type="entry name" value="JMJC"/>
    <property type="match status" value="1"/>
</dbReference>
<reference evidence="12" key="3">
    <citation type="submission" date="2025-09" db="UniProtKB">
        <authorList>
            <consortium name="Ensembl"/>
        </authorList>
    </citation>
    <scope>IDENTIFICATION</scope>
</reference>
<feature type="domain" description="JmjC" evidence="11">
    <location>
        <begin position="196"/>
        <end position="352"/>
    </location>
</feature>
<keyword evidence="5" id="KW-0560">Oxidoreductase</keyword>
<reference evidence="12" key="2">
    <citation type="submission" date="2025-08" db="UniProtKB">
        <authorList>
            <consortium name="Ensembl"/>
        </authorList>
    </citation>
    <scope>IDENTIFICATION</scope>
</reference>
<keyword evidence="2" id="KW-0479">Metal-binding</keyword>
<organism evidence="12 13">
    <name type="scientific">Takifugu rubripes</name>
    <name type="common">Japanese pufferfish</name>
    <name type="synonym">Fugu rubripes</name>
    <dbReference type="NCBI Taxonomy" id="31033"/>
    <lineage>
        <taxon>Eukaryota</taxon>
        <taxon>Metazoa</taxon>
        <taxon>Chordata</taxon>
        <taxon>Craniata</taxon>
        <taxon>Vertebrata</taxon>
        <taxon>Euteleostomi</taxon>
        <taxon>Actinopterygii</taxon>
        <taxon>Neopterygii</taxon>
        <taxon>Teleostei</taxon>
        <taxon>Neoteleostei</taxon>
        <taxon>Acanthomorphata</taxon>
        <taxon>Eupercaria</taxon>
        <taxon>Tetraodontiformes</taxon>
        <taxon>Tetradontoidea</taxon>
        <taxon>Tetraodontidae</taxon>
        <taxon>Takifugu</taxon>
    </lineage>
</organism>
<dbReference type="GeneTree" id="ENSGT00940000158039"/>
<reference evidence="12 13" key="1">
    <citation type="journal article" date="2011" name="Genome Biol. Evol.">
        <title>Integration of the genetic map and genome assembly of fugu facilitates insights into distinct features of genome evolution in teleosts and mammals.</title>
        <authorList>
            <person name="Kai W."/>
            <person name="Kikuchi K."/>
            <person name="Tohari S."/>
            <person name="Chew A.K."/>
            <person name="Tay A."/>
            <person name="Fujiwara A."/>
            <person name="Hosoya S."/>
            <person name="Suetake H."/>
            <person name="Naruse K."/>
            <person name="Brenner S."/>
            <person name="Suzuki Y."/>
            <person name="Venkatesh B."/>
        </authorList>
    </citation>
    <scope>NUCLEOTIDE SEQUENCE [LARGE SCALE GENOMIC DNA]</scope>
</reference>
<dbReference type="Gene3D" id="2.60.120.650">
    <property type="entry name" value="Cupin"/>
    <property type="match status" value="1"/>
</dbReference>
<feature type="region of interest" description="Disordered" evidence="10">
    <location>
        <begin position="591"/>
        <end position="682"/>
    </location>
</feature>
<evidence type="ECO:0000256" key="7">
    <source>
        <dbReference type="ARBA" id="ARBA00023015"/>
    </source>
</evidence>
<evidence type="ECO:0000313" key="12">
    <source>
        <dbReference type="Ensembl" id="ENSTRUP00000057962.1"/>
    </source>
</evidence>
<keyword evidence="4" id="KW-0223">Dioxygenase</keyword>
<dbReference type="Proteomes" id="UP000005226">
    <property type="component" value="Chromosome 18"/>
</dbReference>
<keyword evidence="13" id="KW-1185">Reference proteome</keyword>
<keyword evidence="7" id="KW-0805">Transcription regulation</keyword>
<dbReference type="Pfam" id="PF02373">
    <property type="entry name" value="JmjC"/>
    <property type="match status" value="1"/>
</dbReference>
<comment type="subcellular location">
    <subcellularLocation>
        <location evidence="1">Nucleus</location>
    </subcellularLocation>
</comment>
<dbReference type="Ensembl" id="ENSTRUT00000069403.1">
    <property type="protein sequence ID" value="ENSTRUP00000057962.1"/>
    <property type="gene ID" value="ENSTRUG00000015683.3"/>
</dbReference>
<dbReference type="GO" id="GO:0051213">
    <property type="term" value="F:dioxygenase activity"/>
    <property type="evidence" value="ECO:0007669"/>
    <property type="project" value="UniProtKB-KW"/>
</dbReference>
<keyword evidence="6" id="KW-0408">Iron</keyword>
<dbReference type="InterPro" id="IPR013083">
    <property type="entry name" value="Znf_RING/FYVE/PHD"/>
</dbReference>
<evidence type="ECO:0000256" key="4">
    <source>
        <dbReference type="ARBA" id="ARBA00022964"/>
    </source>
</evidence>
<dbReference type="GO" id="GO:0032452">
    <property type="term" value="F:histone demethylase activity"/>
    <property type="evidence" value="ECO:0007669"/>
    <property type="project" value="UniProtKB-ARBA"/>
</dbReference>